<reference evidence="7" key="1">
    <citation type="submission" date="2020-12" db="EMBL/GenBank/DDBJ databases">
        <title>Bacterial taxonomy.</title>
        <authorList>
            <person name="Pan X."/>
        </authorList>
    </citation>
    <scope>NUCLEOTIDE SEQUENCE</scope>
    <source>
        <strain evidence="7">M0105</strain>
    </source>
</reference>
<dbReference type="PROSITE" id="PS51123">
    <property type="entry name" value="OMPA_2"/>
    <property type="match status" value="1"/>
</dbReference>
<evidence type="ECO:0000313" key="7">
    <source>
        <dbReference type="EMBL" id="MBK0399393.1"/>
    </source>
</evidence>
<evidence type="ECO:0000313" key="8">
    <source>
        <dbReference type="Proteomes" id="UP000655420"/>
    </source>
</evidence>
<proteinExistence type="predicted"/>
<dbReference type="RefSeq" id="WP_200609602.1">
    <property type="nucleotide sequence ID" value="NZ_JAEHHL010000005.1"/>
</dbReference>
<dbReference type="PANTHER" id="PTHR30329:SF21">
    <property type="entry name" value="LIPOPROTEIN YIAD-RELATED"/>
    <property type="match status" value="1"/>
</dbReference>
<organism evidence="7 8">
    <name type="scientific">Thermohalobaculum xanthum</name>
    <dbReference type="NCBI Taxonomy" id="2753746"/>
    <lineage>
        <taxon>Bacteria</taxon>
        <taxon>Pseudomonadati</taxon>
        <taxon>Pseudomonadota</taxon>
        <taxon>Alphaproteobacteria</taxon>
        <taxon>Rhodobacterales</taxon>
        <taxon>Paracoccaceae</taxon>
        <taxon>Thermohalobaculum</taxon>
    </lineage>
</organism>
<evidence type="ECO:0000256" key="1">
    <source>
        <dbReference type="ARBA" id="ARBA00004442"/>
    </source>
</evidence>
<feature type="signal peptide" evidence="5">
    <location>
        <begin position="1"/>
        <end position="23"/>
    </location>
</feature>
<keyword evidence="2 4" id="KW-0472">Membrane</keyword>
<evidence type="ECO:0000256" key="5">
    <source>
        <dbReference type="SAM" id="SignalP"/>
    </source>
</evidence>
<keyword evidence="5" id="KW-0732">Signal</keyword>
<dbReference type="AlphaFoldDB" id="A0A8J7M828"/>
<evidence type="ECO:0000259" key="6">
    <source>
        <dbReference type="PROSITE" id="PS51123"/>
    </source>
</evidence>
<evidence type="ECO:0000256" key="2">
    <source>
        <dbReference type="ARBA" id="ARBA00023136"/>
    </source>
</evidence>
<dbReference type="InterPro" id="IPR036737">
    <property type="entry name" value="OmpA-like_sf"/>
</dbReference>
<dbReference type="Proteomes" id="UP000655420">
    <property type="component" value="Unassembled WGS sequence"/>
</dbReference>
<dbReference type="InterPro" id="IPR006664">
    <property type="entry name" value="OMP_bac"/>
</dbReference>
<dbReference type="PANTHER" id="PTHR30329">
    <property type="entry name" value="STATOR ELEMENT OF FLAGELLAR MOTOR COMPLEX"/>
    <property type="match status" value="1"/>
</dbReference>
<protein>
    <submittedName>
        <fullName evidence="7">OmpA family protein</fullName>
    </submittedName>
</protein>
<gene>
    <name evidence="7" type="ORF">H0I76_09340</name>
</gene>
<name>A0A8J7M828_9RHOB</name>
<dbReference type="EMBL" id="JAEHHL010000005">
    <property type="protein sequence ID" value="MBK0399393.1"/>
    <property type="molecule type" value="Genomic_DNA"/>
</dbReference>
<dbReference type="Gene3D" id="3.30.1330.60">
    <property type="entry name" value="OmpA-like domain"/>
    <property type="match status" value="1"/>
</dbReference>
<dbReference type="SUPFAM" id="SSF103088">
    <property type="entry name" value="OmpA-like"/>
    <property type="match status" value="1"/>
</dbReference>
<comment type="subcellular location">
    <subcellularLocation>
        <location evidence="1">Cell outer membrane</location>
    </subcellularLocation>
</comment>
<evidence type="ECO:0000256" key="4">
    <source>
        <dbReference type="PROSITE-ProRule" id="PRU00473"/>
    </source>
</evidence>
<feature type="domain" description="OmpA-like" evidence="6">
    <location>
        <begin position="55"/>
        <end position="169"/>
    </location>
</feature>
<comment type="caution">
    <text evidence="7">The sequence shown here is derived from an EMBL/GenBank/DDBJ whole genome shotgun (WGS) entry which is preliminary data.</text>
</comment>
<dbReference type="InterPro" id="IPR050330">
    <property type="entry name" value="Bact_OuterMem_StrucFunc"/>
</dbReference>
<dbReference type="InterPro" id="IPR006665">
    <property type="entry name" value="OmpA-like"/>
</dbReference>
<dbReference type="GO" id="GO:0009279">
    <property type="term" value="C:cell outer membrane"/>
    <property type="evidence" value="ECO:0007669"/>
    <property type="project" value="UniProtKB-SubCell"/>
</dbReference>
<dbReference type="Pfam" id="PF00691">
    <property type="entry name" value="OmpA"/>
    <property type="match status" value="1"/>
</dbReference>
<dbReference type="CDD" id="cd07185">
    <property type="entry name" value="OmpA_C-like"/>
    <property type="match status" value="1"/>
</dbReference>
<keyword evidence="3" id="KW-0998">Cell outer membrane</keyword>
<evidence type="ECO:0000256" key="3">
    <source>
        <dbReference type="ARBA" id="ARBA00023237"/>
    </source>
</evidence>
<dbReference type="PRINTS" id="PR01021">
    <property type="entry name" value="OMPADOMAIN"/>
</dbReference>
<keyword evidence="8" id="KW-1185">Reference proteome</keyword>
<feature type="chain" id="PRO_5035163190" evidence="5">
    <location>
        <begin position="24"/>
        <end position="169"/>
    </location>
</feature>
<sequence length="169" mass="17714">MTSLSLPGLRGLGLVLAACAALALSGCETPGKIAETSTFDISQASPDDIGKALRRDGKVAMTGVLFETDSARLSAEGKDLTARLANVLINDPELKVAVVGHTDNTGAFTYNLDLSRRRAEAMVNELIRVHGIAQDRLAPVGVGPLAPVASNETPDGRAQNRRVEAVLIQ</sequence>
<accession>A0A8J7M828</accession>